<dbReference type="InParanoid" id="A0A165P0R3"/>
<protein>
    <submittedName>
        <fullName evidence="1">Uncharacterized protein</fullName>
    </submittedName>
</protein>
<dbReference type="AlphaFoldDB" id="A0A165P0R3"/>
<evidence type="ECO:0000313" key="1">
    <source>
        <dbReference type="EMBL" id="KZW01482.1"/>
    </source>
</evidence>
<organism evidence="1 2">
    <name type="scientific">Exidia glandulosa HHB12029</name>
    <dbReference type="NCBI Taxonomy" id="1314781"/>
    <lineage>
        <taxon>Eukaryota</taxon>
        <taxon>Fungi</taxon>
        <taxon>Dikarya</taxon>
        <taxon>Basidiomycota</taxon>
        <taxon>Agaricomycotina</taxon>
        <taxon>Agaricomycetes</taxon>
        <taxon>Auriculariales</taxon>
        <taxon>Exidiaceae</taxon>
        <taxon>Exidia</taxon>
    </lineage>
</organism>
<reference evidence="1 2" key="1">
    <citation type="journal article" date="2016" name="Mol. Biol. Evol.">
        <title>Comparative Genomics of Early-Diverging Mushroom-Forming Fungi Provides Insights into the Origins of Lignocellulose Decay Capabilities.</title>
        <authorList>
            <person name="Nagy L.G."/>
            <person name="Riley R."/>
            <person name="Tritt A."/>
            <person name="Adam C."/>
            <person name="Daum C."/>
            <person name="Floudas D."/>
            <person name="Sun H."/>
            <person name="Yadav J.S."/>
            <person name="Pangilinan J."/>
            <person name="Larsson K.H."/>
            <person name="Matsuura K."/>
            <person name="Barry K."/>
            <person name="Labutti K."/>
            <person name="Kuo R."/>
            <person name="Ohm R.A."/>
            <person name="Bhattacharya S.S."/>
            <person name="Shirouzu T."/>
            <person name="Yoshinaga Y."/>
            <person name="Martin F.M."/>
            <person name="Grigoriev I.V."/>
            <person name="Hibbett D.S."/>
        </authorList>
    </citation>
    <scope>NUCLEOTIDE SEQUENCE [LARGE SCALE GENOMIC DNA]</scope>
    <source>
        <strain evidence="1 2">HHB12029</strain>
    </source>
</reference>
<proteinExistence type="predicted"/>
<name>A0A165P0R3_EXIGL</name>
<keyword evidence="2" id="KW-1185">Reference proteome</keyword>
<dbReference type="Proteomes" id="UP000077266">
    <property type="component" value="Unassembled WGS sequence"/>
</dbReference>
<accession>A0A165P0R3</accession>
<evidence type="ECO:0000313" key="2">
    <source>
        <dbReference type="Proteomes" id="UP000077266"/>
    </source>
</evidence>
<sequence length="85" mass="9778">MKPSHGKKLRWSRRMLACCRKGARDSDDEDDWDVPISDQEMQYAKYLVPGGIFCKVGEPMHTDFAHDDRARLSCVESLHPIQTLT</sequence>
<dbReference type="EMBL" id="KV425893">
    <property type="protein sequence ID" value="KZW01482.1"/>
    <property type="molecule type" value="Genomic_DNA"/>
</dbReference>
<gene>
    <name evidence="1" type="ORF">EXIGLDRAFT_63665</name>
</gene>